<organism evidence="2 3">
    <name type="scientific">Lipingzhangella halophila</name>
    <dbReference type="NCBI Taxonomy" id="1783352"/>
    <lineage>
        <taxon>Bacteria</taxon>
        <taxon>Bacillati</taxon>
        <taxon>Actinomycetota</taxon>
        <taxon>Actinomycetes</taxon>
        <taxon>Streptosporangiales</taxon>
        <taxon>Nocardiopsidaceae</taxon>
        <taxon>Lipingzhangella</taxon>
    </lineage>
</organism>
<dbReference type="Proteomes" id="UP000523007">
    <property type="component" value="Unassembled WGS sequence"/>
</dbReference>
<evidence type="ECO:0000313" key="3">
    <source>
        <dbReference type="Proteomes" id="UP000523007"/>
    </source>
</evidence>
<protein>
    <submittedName>
        <fullName evidence="2">Uncharacterized protein</fullName>
    </submittedName>
</protein>
<dbReference type="EMBL" id="JACHJT010000001">
    <property type="protein sequence ID" value="MBB4933353.1"/>
    <property type="molecule type" value="Genomic_DNA"/>
</dbReference>
<evidence type="ECO:0000313" key="2">
    <source>
        <dbReference type="EMBL" id="MBB4933353.1"/>
    </source>
</evidence>
<proteinExistence type="predicted"/>
<reference evidence="2 3" key="1">
    <citation type="submission" date="2020-08" db="EMBL/GenBank/DDBJ databases">
        <title>Sequencing the genomes of 1000 actinobacteria strains.</title>
        <authorList>
            <person name="Klenk H.-P."/>
        </authorList>
    </citation>
    <scope>NUCLEOTIDE SEQUENCE [LARGE SCALE GENOMIC DNA]</scope>
    <source>
        <strain evidence="2 3">DSM 102030</strain>
    </source>
</reference>
<accession>A0A7W7RKP8</accession>
<sequence length="66" mass="7083">MVRAAETLGLPPHTVADTARRQVDPHPSLHGPGQDPEDQNEYQDENDQNTAARNGPVPAGARSDRG</sequence>
<evidence type="ECO:0000256" key="1">
    <source>
        <dbReference type="SAM" id="MobiDB-lite"/>
    </source>
</evidence>
<gene>
    <name evidence="2" type="ORF">F4561_004173</name>
</gene>
<dbReference type="RefSeq" id="WP_184580977.1">
    <property type="nucleotide sequence ID" value="NZ_JACHJT010000001.1"/>
</dbReference>
<dbReference type="AlphaFoldDB" id="A0A7W7RKP8"/>
<name>A0A7W7RKP8_9ACTN</name>
<comment type="caution">
    <text evidence="2">The sequence shown here is derived from an EMBL/GenBank/DDBJ whole genome shotgun (WGS) entry which is preliminary data.</text>
</comment>
<keyword evidence="3" id="KW-1185">Reference proteome</keyword>
<feature type="compositionally biased region" description="Acidic residues" evidence="1">
    <location>
        <begin position="35"/>
        <end position="47"/>
    </location>
</feature>
<feature type="region of interest" description="Disordered" evidence="1">
    <location>
        <begin position="1"/>
        <end position="66"/>
    </location>
</feature>